<evidence type="ECO:0000313" key="2">
    <source>
        <dbReference type="Proteomes" id="UP000194236"/>
    </source>
</evidence>
<proteinExistence type="predicted"/>
<comment type="caution">
    <text evidence="1">The sequence shown here is derived from an EMBL/GenBank/DDBJ whole genome shotgun (WGS) entry which is preliminary data.</text>
</comment>
<sequence length="202" mass="23458">YINFDEPENNLIESDDYNLYGNAISPVKQSAPPLDIKNLIDRFQLNSMKLLLSMPNNGQQQVDPNVLQQRIMSTRWTRFKNGQPFVLLNNQMVPAESVTNALINSNLNGMAPKQMLDAKLIAIINNGQNKKKLLQKLNNKRRNDFIYQNDPYNFKNIEHNRLDYDFPSPKSVRNLAPNFKRFPNDSRRFRLSTLGQIGYDQQ</sequence>
<dbReference type="AlphaFoldDB" id="A0A1Y3B537"/>
<evidence type="ECO:0000313" key="1">
    <source>
        <dbReference type="EMBL" id="OTF75164.1"/>
    </source>
</evidence>
<reference evidence="1 2" key="1">
    <citation type="submission" date="2017-03" db="EMBL/GenBank/DDBJ databases">
        <title>Genome Survey of Euroglyphus maynei.</title>
        <authorList>
            <person name="Arlian L.G."/>
            <person name="Morgan M.S."/>
            <person name="Rider S.D."/>
        </authorList>
    </citation>
    <scope>NUCLEOTIDE SEQUENCE [LARGE SCALE GENOMIC DNA]</scope>
    <source>
        <strain evidence="1">Arlian Lab</strain>
        <tissue evidence="1">Whole body</tissue>
    </source>
</reference>
<feature type="non-terminal residue" evidence="1">
    <location>
        <position position="1"/>
    </location>
</feature>
<dbReference type="OrthoDB" id="6510630at2759"/>
<name>A0A1Y3B537_EURMA</name>
<dbReference type="EMBL" id="MUJZ01043308">
    <property type="protein sequence ID" value="OTF75164.1"/>
    <property type="molecule type" value="Genomic_DNA"/>
</dbReference>
<accession>A0A1Y3B537</accession>
<dbReference type="Proteomes" id="UP000194236">
    <property type="component" value="Unassembled WGS sequence"/>
</dbReference>
<gene>
    <name evidence="1" type="ORF">BLA29_011368</name>
</gene>
<keyword evidence="2" id="KW-1185">Reference proteome</keyword>
<protein>
    <submittedName>
        <fullName evidence="1">Uncharacterized protein</fullName>
    </submittedName>
</protein>
<organism evidence="1 2">
    <name type="scientific">Euroglyphus maynei</name>
    <name type="common">Mayne's house dust mite</name>
    <dbReference type="NCBI Taxonomy" id="6958"/>
    <lineage>
        <taxon>Eukaryota</taxon>
        <taxon>Metazoa</taxon>
        <taxon>Ecdysozoa</taxon>
        <taxon>Arthropoda</taxon>
        <taxon>Chelicerata</taxon>
        <taxon>Arachnida</taxon>
        <taxon>Acari</taxon>
        <taxon>Acariformes</taxon>
        <taxon>Sarcoptiformes</taxon>
        <taxon>Astigmata</taxon>
        <taxon>Psoroptidia</taxon>
        <taxon>Analgoidea</taxon>
        <taxon>Pyroglyphidae</taxon>
        <taxon>Pyroglyphinae</taxon>
        <taxon>Euroglyphus</taxon>
    </lineage>
</organism>